<dbReference type="InterPro" id="IPR029063">
    <property type="entry name" value="SAM-dependent_MTases_sf"/>
</dbReference>
<evidence type="ECO:0000256" key="2">
    <source>
        <dbReference type="ARBA" id="ARBA00022679"/>
    </source>
</evidence>
<dbReference type="AlphaFoldDB" id="A0A4U0RZB9"/>
<evidence type="ECO:0000256" key="3">
    <source>
        <dbReference type="ARBA" id="ARBA00022691"/>
    </source>
</evidence>
<dbReference type="Proteomes" id="UP000305778">
    <property type="component" value="Unassembled WGS sequence"/>
</dbReference>
<evidence type="ECO:0000256" key="5">
    <source>
        <dbReference type="PROSITE-ProRule" id="PRU01016"/>
    </source>
</evidence>
<evidence type="ECO:0000256" key="4">
    <source>
        <dbReference type="ARBA" id="ARBA00022747"/>
    </source>
</evidence>
<dbReference type="PROSITE" id="PS00095">
    <property type="entry name" value="C5_MTASE_2"/>
    <property type="match status" value="1"/>
</dbReference>
<comment type="catalytic activity">
    <reaction evidence="7">
        <text>a 2'-deoxycytidine in DNA + S-adenosyl-L-methionine = a 5-methyl-2'-deoxycytidine in DNA + S-adenosyl-L-homocysteine + H(+)</text>
        <dbReference type="Rhea" id="RHEA:13681"/>
        <dbReference type="Rhea" id="RHEA-COMP:11369"/>
        <dbReference type="Rhea" id="RHEA-COMP:11370"/>
        <dbReference type="ChEBI" id="CHEBI:15378"/>
        <dbReference type="ChEBI" id="CHEBI:57856"/>
        <dbReference type="ChEBI" id="CHEBI:59789"/>
        <dbReference type="ChEBI" id="CHEBI:85452"/>
        <dbReference type="ChEBI" id="CHEBI:85454"/>
        <dbReference type="EC" id="2.1.1.37"/>
    </reaction>
</comment>
<dbReference type="GO" id="GO:0003886">
    <property type="term" value="F:DNA (cytosine-5-)-methyltransferase activity"/>
    <property type="evidence" value="ECO:0007669"/>
    <property type="project" value="UniProtKB-EC"/>
</dbReference>
<dbReference type="InterPro" id="IPR001525">
    <property type="entry name" value="C5_MeTfrase"/>
</dbReference>
<dbReference type="NCBIfam" id="TIGR00675">
    <property type="entry name" value="dcm"/>
    <property type="match status" value="1"/>
</dbReference>
<comment type="similarity">
    <text evidence="5 6">Belongs to the class I-like SAM-binding methyltransferase superfamily. C5-methyltransferase family.</text>
</comment>
<dbReference type="EC" id="2.1.1.37" evidence="7"/>
<dbReference type="PANTHER" id="PTHR10629:SF52">
    <property type="entry name" value="DNA (CYTOSINE-5)-METHYLTRANSFERASE 1"/>
    <property type="match status" value="1"/>
</dbReference>
<dbReference type="InterPro" id="IPR031303">
    <property type="entry name" value="C5_meth_CS"/>
</dbReference>
<dbReference type="GO" id="GO:0032259">
    <property type="term" value="P:methylation"/>
    <property type="evidence" value="ECO:0007669"/>
    <property type="project" value="UniProtKB-KW"/>
</dbReference>
<dbReference type="PRINTS" id="PR00105">
    <property type="entry name" value="C5METTRFRASE"/>
</dbReference>
<dbReference type="PROSITE" id="PS51679">
    <property type="entry name" value="SAM_MT_C5"/>
    <property type="match status" value="1"/>
</dbReference>
<keyword evidence="1 5" id="KW-0489">Methyltransferase</keyword>
<dbReference type="PROSITE" id="PS00094">
    <property type="entry name" value="C5_MTASE_1"/>
    <property type="match status" value="1"/>
</dbReference>
<sequence>MDSSDGTLTSFEICAGMGGQALGLEQAGFGHEFLVEWEKIACETLKANRPDWKVHHGDLREYVESGEAKRRFRGEIDLLAGGVPCPPFSYAGHQLGKDDERDLFPTMVELAEQIRPKAIMIENVRGLALEKFSEYRRQILGLLQEIKTDDGKHPLYQLCGWRILHAEDYEVPQQRPRSILVMMQQPYAEHFYWPKATGHSKQNLAELLESTMRERGLKGKKFTKWYGKASVAYAAPTLVGGSKKHGGADLGPTRAKRAWGALGINGMGVADHPTRRPDREINHDLGPMLTVRQAAMIQGFPDDWEIKGRKTEAYRQVGNAFPPPVARAVGERIKHALERGDLAKNGVSVPLPEIVQQESIEGVIMRRVKELSPVGLF</sequence>
<protein>
    <recommendedName>
        <fullName evidence="7">Cytosine-specific methyltransferase</fullName>
        <ecNumber evidence="7">2.1.1.37</ecNumber>
    </recommendedName>
</protein>
<dbReference type="EMBL" id="SUMC01000089">
    <property type="protein sequence ID" value="TKA00171.1"/>
    <property type="molecule type" value="Genomic_DNA"/>
</dbReference>
<dbReference type="Pfam" id="PF00145">
    <property type="entry name" value="DNA_methylase"/>
    <property type="match status" value="1"/>
</dbReference>
<dbReference type="InterPro" id="IPR018117">
    <property type="entry name" value="C5_DNA_meth_AS"/>
</dbReference>
<evidence type="ECO:0000256" key="1">
    <source>
        <dbReference type="ARBA" id="ARBA00022603"/>
    </source>
</evidence>
<feature type="active site" evidence="5">
    <location>
        <position position="85"/>
    </location>
</feature>
<dbReference type="GO" id="GO:0003677">
    <property type="term" value="F:DNA binding"/>
    <property type="evidence" value="ECO:0007669"/>
    <property type="project" value="TreeGrafter"/>
</dbReference>
<dbReference type="SUPFAM" id="SSF53335">
    <property type="entry name" value="S-adenosyl-L-methionine-dependent methyltransferases"/>
    <property type="match status" value="1"/>
</dbReference>
<dbReference type="GO" id="GO:0044027">
    <property type="term" value="P:negative regulation of gene expression via chromosomal CpG island methylation"/>
    <property type="evidence" value="ECO:0007669"/>
    <property type="project" value="TreeGrafter"/>
</dbReference>
<evidence type="ECO:0000256" key="6">
    <source>
        <dbReference type="RuleBase" id="RU000416"/>
    </source>
</evidence>
<keyword evidence="3 5" id="KW-0949">S-adenosyl-L-methionine</keyword>
<keyword evidence="2 5" id="KW-0808">Transferase</keyword>
<dbReference type="OrthoDB" id="9813719at2"/>
<dbReference type="PANTHER" id="PTHR10629">
    <property type="entry name" value="CYTOSINE-SPECIFIC METHYLTRANSFERASE"/>
    <property type="match status" value="1"/>
</dbReference>
<gene>
    <name evidence="8" type="primary">dcm</name>
    <name evidence="8" type="ORF">FCI23_43320</name>
</gene>
<evidence type="ECO:0000256" key="7">
    <source>
        <dbReference type="RuleBase" id="RU000417"/>
    </source>
</evidence>
<evidence type="ECO:0000313" key="9">
    <source>
        <dbReference type="Proteomes" id="UP000305778"/>
    </source>
</evidence>
<organism evidence="8 9">
    <name type="scientific">Actinacidiphila oryziradicis</name>
    <dbReference type="NCBI Taxonomy" id="2571141"/>
    <lineage>
        <taxon>Bacteria</taxon>
        <taxon>Bacillati</taxon>
        <taxon>Actinomycetota</taxon>
        <taxon>Actinomycetes</taxon>
        <taxon>Kitasatosporales</taxon>
        <taxon>Streptomycetaceae</taxon>
        <taxon>Actinacidiphila</taxon>
    </lineage>
</organism>
<proteinExistence type="inferred from homology"/>
<keyword evidence="4" id="KW-0680">Restriction system</keyword>
<dbReference type="GO" id="GO:0009307">
    <property type="term" value="P:DNA restriction-modification system"/>
    <property type="evidence" value="ECO:0007669"/>
    <property type="project" value="UniProtKB-KW"/>
</dbReference>
<reference evidence="8 9" key="1">
    <citation type="submission" date="2019-04" db="EMBL/GenBank/DDBJ databases">
        <title>Streptomyces oryziradicis sp. nov., a novel actinomycete isolated from rhizosphere soil of rice (Oryza sativa L.).</title>
        <authorList>
            <person name="Li C."/>
        </authorList>
    </citation>
    <scope>NUCLEOTIDE SEQUENCE [LARGE SCALE GENOMIC DNA]</scope>
    <source>
        <strain evidence="8 9">NEAU-C40</strain>
    </source>
</reference>
<dbReference type="InterPro" id="IPR050390">
    <property type="entry name" value="C5-Methyltransferase"/>
</dbReference>
<keyword evidence="9" id="KW-1185">Reference proteome</keyword>
<dbReference type="Gene3D" id="3.40.50.150">
    <property type="entry name" value="Vaccinia Virus protein VP39"/>
    <property type="match status" value="2"/>
</dbReference>
<comment type="caution">
    <text evidence="8">The sequence shown here is derived from an EMBL/GenBank/DDBJ whole genome shotgun (WGS) entry which is preliminary data.</text>
</comment>
<name>A0A4U0RZB9_9ACTN</name>
<dbReference type="RefSeq" id="WP_136729554.1">
    <property type="nucleotide sequence ID" value="NZ_SUMC01000089.1"/>
</dbReference>
<evidence type="ECO:0000313" key="8">
    <source>
        <dbReference type="EMBL" id="TKA00171.1"/>
    </source>
</evidence>
<accession>A0A4U0RZB9</accession>